<dbReference type="InterPro" id="IPR006076">
    <property type="entry name" value="FAD-dep_OxRdtase"/>
</dbReference>
<dbReference type="AlphaFoldDB" id="A0A5C1ACC2"/>
<comment type="similarity">
    <text evidence="2">Belongs to the DadA oxidoreductase family.</text>
</comment>
<evidence type="ECO:0000256" key="3">
    <source>
        <dbReference type="ARBA" id="ARBA00022630"/>
    </source>
</evidence>
<evidence type="ECO:0000313" key="6">
    <source>
        <dbReference type="EMBL" id="QEL15402.1"/>
    </source>
</evidence>
<dbReference type="EMBL" id="CP042425">
    <property type="protein sequence ID" value="QEL15402.1"/>
    <property type="molecule type" value="Genomic_DNA"/>
</dbReference>
<feature type="domain" description="FAD dependent oxidoreductase" evidence="5">
    <location>
        <begin position="6"/>
        <end position="367"/>
    </location>
</feature>
<evidence type="ECO:0000256" key="1">
    <source>
        <dbReference type="ARBA" id="ARBA00001974"/>
    </source>
</evidence>
<proteinExistence type="inferred from homology"/>
<dbReference type="SUPFAM" id="SSF51905">
    <property type="entry name" value="FAD/NAD(P)-binding domain"/>
    <property type="match status" value="1"/>
</dbReference>
<dbReference type="GO" id="GO:0005737">
    <property type="term" value="C:cytoplasm"/>
    <property type="evidence" value="ECO:0007669"/>
    <property type="project" value="TreeGrafter"/>
</dbReference>
<keyword evidence="7" id="KW-1185">Reference proteome</keyword>
<dbReference type="PANTHER" id="PTHR13847:SF286">
    <property type="entry name" value="D-AMINO ACID DEHYDROGENASE"/>
    <property type="match status" value="1"/>
</dbReference>
<dbReference type="PANTHER" id="PTHR13847">
    <property type="entry name" value="SARCOSINE DEHYDROGENASE-RELATED"/>
    <property type="match status" value="1"/>
</dbReference>
<accession>A0A5C1ACC2</accession>
<dbReference type="GO" id="GO:0016491">
    <property type="term" value="F:oxidoreductase activity"/>
    <property type="evidence" value="ECO:0007669"/>
    <property type="project" value="UniProtKB-KW"/>
</dbReference>
<reference evidence="7" key="1">
    <citation type="submission" date="2019-08" db="EMBL/GenBank/DDBJ databases">
        <title>Limnoglobus roseus gen. nov., sp. nov., a novel freshwater planctomycete with a giant genome from the family Gemmataceae.</title>
        <authorList>
            <person name="Kulichevskaya I.S."/>
            <person name="Naumoff D.G."/>
            <person name="Miroshnikov K."/>
            <person name="Ivanova A."/>
            <person name="Philippov D.A."/>
            <person name="Hakobyan A."/>
            <person name="Rijpstra I.C."/>
            <person name="Sinninghe Damste J.S."/>
            <person name="Liesack W."/>
            <person name="Dedysh S.N."/>
        </authorList>
    </citation>
    <scope>NUCLEOTIDE SEQUENCE [LARGE SCALE GENOMIC DNA]</scope>
    <source>
        <strain evidence="7">PX52</strain>
    </source>
</reference>
<dbReference type="InterPro" id="IPR036188">
    <property type="entry name" value="FAD/NAD-bd_sf"/>
</dbReference>
<dbReference type="RefSeq" id="WP_149110222.1">
    <property type="nucleotide sequence ID" value="NZ_CP042425.1"/>
</dbReference>
<dbReference type="Gene3D" id="3.50.50.60">
    <property type="entry name" value="FAD/NAD(P)-binding domain"/>
    <property type="match status" value="1"/>
</dbReference>
<evidence type="ECO:0000256" key="2">
    <source>
        <dbReference type="ARBA" id="ARBA00009410"/>
    </source>
</evidence>
<dbReference type="InterPro" id="IPR017741">
    <property type="entry name" value="FAD-dependent_OxRdtase_HpnW"/>
</dbReference>
<dbReference type="OrthoDB" id="9799943at2"/>
<dbReference type="Proteomes" id="UP000324974">
    <property type="component" value="Chromosome"/>
</dbReference>
<dbReference type="KEGG" id="lrs:PX52LOC_02321"/>
<sequence>MERRVDVVVVGGGIVGLAFAWEAVRRGKSVAVLERSPKAVGASVRNFGMVWPIGQPAGKLRQLALRSRERWLELRDAAGVWVHECGALHLTHAADEWTVLQEFAAGAGQSCELLSPSDTTQLYPAVNGDGLYGSLASHHELCVEPRQAVDQLAFWLATHHNVEVLFGTAVTAVEMPRVRTAAGDGWTADRVFVCSGADFETLFPTEFAATPLRRCKLQMLRTAPQPAGWRIGPHIAGGLTLAHYAAFAACPTLPALKKRLADEYPEHVRYGIHVMASQNQAGEVVIGDSHEYDDAITPFDNNRIDELILTYLRKLLRLPNPRIDSRWHGVYAKHPTQALFMMQPQPGCHVVASPGGAGMTLSFGFAEDWWDSAAAGAMMTE</sequence>
<keyword evidence="4" id="KW-0560">Oxidoreductase</keyword>
<dbReference type="Gene3D" id="3.30.9.10">
    <property type="entry name" value="D-Amino Acid Oxidase, subunit A, domain 2"/>
    <property type="match status" value="1"/>
</dbReference>
<evidence type="ECO:0000259" key="5">
    <source>
        <dbReference type="Pfam" id="PF01266"/>
    </source>
</evidence>
<comment type="cofactor">
    <cofactor evidence="1">
        <name>FAD</name>
        <dbReference type="ChEBI" id="CHEBI:57692"/>
    </cofactor>
</comment>
<dbReference type="NCBIfam" id="TIGR03364">
    <property type="entry name" value="HpnW_proposed"/>
    <property type="match status" value="1"/>
</dbReference>
<evidence type="ECO:0000313" key="7">
    <source>
        <dbReference type="Proteomes" id="UP000324974"/>
    </source>
</evidence>
<dbReference type="Pfam" id="PF01266">
    <property type="entry name" value="DAO"/>
    <property type="match status" value="1"/>
</dbReference>
<name>A0A5C1ACC2_9BACT</name>
<evidence type="ECO:0000256" key="4">
    <source>
        <dbReference type="ARBA" id="ARBA00023002"/>
    </source>
</evidence>
<keyword evidence="3" id="KW-0285">Flavoprotein</keyword>
<protein>
    <submittedName>
        <fullName evidence="6">TIGR03364 family FAD-dependent oxidoreductase</fullName>
    </submittedName>
</protein>
<organism evidence="6 7">
    <name type="scientific">Limnoglobus roseus</name>
    <dbReference type="NCBI Taxonomy" id="2598579"/>
    <lineage>
        <taxon>Bacteria</taxon>
        <taxon>Pseudomonadati</taxon>
        <taxon>Planctomycetota</taxon>
        <taxon>Planctomycetia</taxon>
        <taxon>Gemmatales</taxon>
        <taxon>Gemmataceae</taxon>
        <taxon>Limnoglobus</taxon>
    </lineage>
</organism>
<gene>
    <name evidence="6" type="ORF">PX52LOC_02321</name>
</gene>